<name>A0A8T1Y5V3_9BRAS</name>
<feature type="signal peptide" evidence="1">
    <location>
        <begin position="1"/>
        <end position="28"/>
    </location>
</feature>
<comment type="caution">
    <text evidence="2">The sequence shown here is derived from an EMBL/GenBank/DDBJ whole genome shotgun (WGS) entry which is preliminary data.</text>
</comment>
<dbReference type="AlphaFoldDB" id="A0A8T1Y5V3"/>
<accession>A0A8T1Y5V3</accession>
<dbReference type="EMBL" id="JAEFBK010000012">
    <property type="protein sequence ID" value="KAG7540688.1"/>
    <property type="molecule type" value="Genomic_DNA"/>
</dbReference>
<reference evidence="2 3" key="1">
    <citation type="submission" date="2020-12" db="EMBL/GenBank/DDBJ databases">
        <title>Concerted genomic and epigenomic changes stabilize Arabidopsis allopolyploids.</title>
        <authorList>
            <person name="Chen Z."/>
        </authorList>
    </citation>
    <scope>NUCLEOTIDE SEQUENCE [LARGE SCALE GENOMIC DNA]</scope>
    <source>
        <strain evidence="2">Allo738</strain>
        <tissue evidence="2">Leaf</tissue>
    </source>
</reference>
<evidence type="ECO:0000313" key="3">
    <source>
        <dbReference type="Proteomes" id="UP000694240"/>
    </source>
</evidence>
<protein>
    <submittedName>
        <fullName evidence="2">Uncharacterized protein</fullName>
    </submittedName>
</protein>
<gene>
    <name evidence="2" type="ORF">ISN45_Aa07g008580</name>
</gene>
<evidence type="ECO:0000256" key="1">
    <source>
        <dbReference type="SAM" id="SignalP"/>
    </source>
</evidence>
<keyword evidence="3" id="KW-1185">Reference proteome</keyword>
<proteinExistence type="predicted"/>
<organism evidence="2 3">
    <name type="scientific">Arabidopsis thaliana x Arabidopsis arenosa</name>
    <dbReference type="NCBI Taxonomy" id="1240361"/>
    <lineage>
        <taxon>Eukaryota</taxon>
        <taxon>Viridiplantae</taxon>
        <taxon>Streptophyta</taxon>
        <taxon>Embryophyta</taxon>
        <taxon>Tracheophyta</taxon>
        <taxon>Spermatophyta</taxon>
        <taxon>Magnoliopsida</taxon>
        <taxon>eudicotyledons</taxon>
        <taxon>Gunneridae</taxon>
        <taxon>Pentapetalae</taxon>
        <taxon>rosids</taxon>
        <taxon>malvids</taxon>
        <taxon>Brassicales</taxon>
        <taxon>Brassicaceae</taxon>
        <taxon>Camelineae</taxon>
        <taxon>Arabidopsis</taxon>
    </lineage>
</organism>
<dbReference type="Proteomes" id="UP000694240">
    <property type="component" value="Chromosome 12"/>
</dbReference>
<keyword evidence="1" id="KW-0732">Signal</keyword>
<evidence type="ECO:0000313" key="2">
    <source>
        <dbReference type="EMBL" id="KAG7540688.1"/>
    </source>
</evidence>
<sequence length="116" mass="13423">MSISQTALRHTLPFLFLFFSMFLQKAKIVSHHSEAENNEQESLVLTRVKDWINSHQLETLDLTYIRLKFPDISAVVLSEKIMDQLEKGCVISKTGKGTYIINRDKVFNPSYFTNLI</sequence>
<feature type="chain" id="PRO_5035777734" evidence="1">
    <location>
        <begin position="29"/>
        <end position="116"/>
    </location>
</feature>